<evidence type="ECO:0000313" key="3">
    <source>
        <dbReference type="EMBL" id="SVA37854.1"/>
    </source>
</evidence>
<dbReference type="PANTHER" id="PTHR11895">
    <property type="entry name" value="TRANSAMIDASE"/>
    <property type="match status" value="1"/>
</dbReference>
<dbReference type="GO" id="GO:0003824">
    <property type="term" value="F:catalytic activity"/>
    <property type="evidence" value="ECO:0007669"/>
    <property type="project" value="InterPro"/>
</dbReference>
<feature type="coiled-coil region" evidence="1">
    <location>
        <begin position="46"/>
        <end position="73"/>
    </location>
</feature>
<keyword evidence="1" id="KW-0175">Coiled coil</keyword>
<dbReference type="InterPro" id="IPR000120">
    <property type="entry name" value="Amidase"/>
</dbReference>
<evidence type="ECO:0000259" key="2">
    <source>
        <dbReference type="Pfam" id="PF01425"/>
    </source>
</evidence>
<proteinExistence type="predicted"/>
<accession>A0A381VCI4</accession>
<organism evidence="3">
    <name type="scientific">marine metagenome</name>
    <dbReference type="NCBI Taxonomy" id="408172"/>
    <lineage>
        <taxon>unclassified sequences</taxon>
        <taxon>metagenomes</taxon>
        <taxon>ecological metagenomes</taxon>
    </lineage>
</organism>
<dbReference type="PANTHER" id="PTHR11895:SF76">
    <property type="entry name" value="INDOLEACETAMIDE HYDROLASE"/>
    <property type="match status" value="1"/>
</dbReference>
<dbReference type="EMBL" id="UINC01008411">
    <property type="protein sequence ID" value="SVA37854.1"/>
    <property type="molecule type" value="Genomic_DNA"/>
</dbReference>
<name>A0A381VCI4_9ZZZZ</name>
<dbReference type="InterPro" id="IPR023631">
    <property type="entry name" value="Amidase_dom"/>
</dbReference>
<sequence length="478" mass="50909">MSKVDESLAFVDSVELLSLYSSKEVSPVEVTDLYIDRIERLNGKLNAFLECTFEQARQRAIEAEAEITKGETKSQLLGVPLGIKDLEFTQGIRTTGGSLIFENRIPDMDSIVVERVKSAGAVILGKTNTPEFGLLGETRNRLGDDCRNPWDISKTPGGSSGGAAAALVAGMCALATGSDGGGSIRIPASFSGIYGLKPTQGRVPRYPVLSPPVSNQTSQSGPMARSVRDCALLLQVMAGHDARDVSSLRNNVPDFVAAAKRGATQGLEGLKIGWTPDFGYANVDPEVLSICESAAKSFSDLGCSVRDSGFSIEDPFELWMVLFSTMSLATNGDYWPERAGDMTDYAQSTYRIGESLKASDFSRAVANVDTIRLALAEQFDEFDLLLSPTMAVPPYECGNPPRAINGADVDGSWACLPFTYPINSAGNPAASIPAGMTSSGLPVGLHIIGRLGDEETILEASAAFEAAKPWSQLRPNVS</sequence>
<gene>
    <name evidence="3" type="ORF">METZ01_LOCUS90708</name>
</gene>
<protein>
    <recommendedName>
        <fullName evidence="2">Amidase domain-containing protein</fullName>
    </recommendedName>
</protein>
<evidence type="ECO:0000256" key="1">
    <source>
        <dbReference type="SAM" id="Coils"/>
    </source>
</evidence>
<dbReference type="Gene3D" id="3.90.1300.10">
    <property type="entry name" value="Amidase signature (AS) domain"/>
    <property type="match status" value="1"/>
</dbReference>
<reference evidence="3" key="1">
    <citation type="submission" date="2018-05" db="EMBL/GenBank/DDBJ databases">
        <authorList>
            <person name="Lanie J.A."/>
            <person name="Ng W.-L."/>
            <person name="Kazmierczak K.M."/>
            <person name="Andrzejewski T.M."/>
            <person name="Davidsen T.M."/>
            <person name="Wayne K.J."/>
            <person name="Tettelin H."/>
            <person name="Glass J.I."/>
            <person name="Rusch D."/>
            <person name="Podicherti R."/>
            <person name="Tsui H.-C.T."/>
            <person name="Winkler M.E."/>
        </authorList>
    </citation>
    <scope>NUCLEOTIDE SEQUENCE</scope>
</reference>
<dbReference type="AlphaFoldDB" id="A0A381VCI4"/>
<dbReference type="SUPFAM" id="SSF75304">
    <property type="entry name" value="Amidase signature (AS) enzymes"/>
    <property type="match status" value="1"/>
</dbReference>
<feature type="domain" description="Amidase" evidence="2">
    <location>
        <begin position="29"/>
        <end position="458"/>
    </location>
</feature>
<dbReference type="InterPro" id="IPR036928">
    <property type="entry name" value="AS_sf"/>
</dbReference>
<dbReference type="Pfam" id="PF01425">
    <property type="entry name" value="Amidase"/>
    <property type="match status" value="1"/>
</dbReference>